<feature type="domain" description="KOW" evidence="2">
    <location>
        <begin position="266"/>
        <end position="293"/>
    </location>
</feature>
<dbReference type="InterPro" id="IPR005824">
    <property type="entry name" value="KOW"/>
</dbReference>
<sequence>MGAPFQDSIAGLEATVDNASEDEDDVNEEDSFIQDDNKDDDDEPVALDRTRSHHLLCLKTPVRKRMVGIPCLIVRVPEGALMIRICHSHIHLVICLLLLVHVVEPKDGPPWLKESVSYLRSSPSWLRLTKYAYRGDLAFVKDYSDGADVIVVPRIDFRRRKSTIGKRTHTSSPPRSGKASTARHQQALFDADKVIEIWGHKSVETRNQAFVFKGKLFLDGHLCLETDDFHPDAAIPSIDEIALFSHSKSIPKEFIAHTLEIMAARRLCSGDPVRIVTGQAQGASGTVESVIDEEAVVRLSSVNMQLTLPVDALRKKVTIGDEVVVAAGPHGHLYGRYYPSWDTFSSSASSDLSLSPFQRFGSRVGAEGDAGRDDFIEEGTLGAWGRWGVVFEVIPSPIHWIHWDLRGSRWCSGEKGVGAAHSPGQQLSMENVNPALTKCNEYCNRYLCLKMEDFYPEAAIPTPDELRFFEHHIPDDFLRSTLEIMGVRRLLLGQPVKVADGQAQGAVGIVESIVGDEAIVHISSYYPRQNYLKFLEVNPRTFAFPSENPPPPFPKARPKRKPPDQPARNRNGCEVHHCRLAHRMQPDEGLHNQPACPEDLVWVPELFRLLRRDEAIAAGLIFADQQQGVGLLD</sequence>
<feature type="compositionally biased region" description="Acidic residues" evidence="1">
    <location>
        <begin position="19"/>
        <end position="45"/>
    </location>
</feature>
<name>A0A8H5HF55_9AGAR</name>
<proteinExistence type="predicted"/>
<accession>A0A8H5HF55</accession>
<reference evidence="3 4" key="1">
    <citation type="journal article" date="2020" name="ISME J.">
        <title>Uncovering the hidden diversity of litter-decomposition mechanisms in mushroom-forming fungi.</title>
        <authorList>
            <person name="Floudas D."/>
            <person name="Bentzer J."/>
            <person name="Ahren D."/>
            <person name="Johansson T."/>
            <person name="Persson P."/>
            <person name="Tunlid A."/>
        </authorList>
    </citation>
    <scope>NUCLEOTIDE SEQUENCE [LARGE SCALE GENOMIC DNA]</scope>
    <source>
        <strain evidence="3 4">CBS 661.87</strain>
    </source>
</reference>
<evidence type="ECO:0000256" key="1">
    <source>
        <dbReference type="SAM" id="MobiDB-lite"/>
    </source>
</evidence>
<dbReference type="InterPro" id="IPR039659">
    <property type="entry name" value="SPT5"/>
</dbReference>
<dbReference type="GO" id="GO:0006357">
    <property type="term" value="P:regulation of transcription by RNA polymerase II"/>
    <property type="evidence" value="ECO:0007669"/>
    <property type="project" value="InterPro"/>
</dbReference>
<dbReference type="SMART" id="SM00739">
    <property type="entry name" value="KOW"/>
    <property type="match status" value="2"/>
</dbReference>
<dbReference type="GO" id="GO:0032044">
    <property type="term" value="C:DSIF complex"/>
    <property type="evidence" value="ECO:0007669"/>
    <property type="project" value="TreeGrafter"/>
</dbReference>
<feature type="region of interest" description="Disordered" evidence="1">
    <location>
        <begin position="1"/>
        <end position="45"/>
    </location>
</feature>
<dbReference type="GO" id="GO:0003729">
    <property type="term" value="F:mRNA binding"/>
    <property type="evidence" value="ECO:0007669"/>
    <property type="project" value="TreeGrafter"/>
</dbReference>
<gene>
    <name evidence="3" type="ORF">D9615_004193</name>
</gene>
<feature type="region of interest" description="Disordered" evidence="1">
    <location>
        <begin position="545"/>
        <end position="571"/>
    </location>
</feature>
<feature type="region of interest" description="Disordered" evidence="1">
    <location>
        <begin position="163"/>
        <end position="182"/>
    </location>
</feature>
<organism evidence="3 4">
    <name type="scientific">Tricholomella constricta</name>
    <dbReference type="NCBI Taxonomy" id="117010"/>
    <lineage>
        <taxon>Eukaryota</taxon>
        <taxon>Fungi</taxon>
        <taxon>Dikarya</taxon>
        <taxon>Basidiomycota</taxon>
        <taxon>Agaricomycotina</taxon>
        <taxon>Agaricomycetes</taxon>
        <taxon>Agaricomycetidae</taxon>
        <taxon>Agaricales</taxon>
        <taxon>Tricholomatineae</taxon>
        <taxon>Lyophyllaceae</taxon>
        <taxon>Tricholomella</taxon>
    </lineage>
</organism>
<dbReference type="PANTHER" id="PTHR11125">
    <property type="entry name" value="SUPPRESSOR OF TY 5"/>
    <property type="match status" value="1"/>
</dbReference>
<dbReference type="GO" id="GO:0006368">
    <property type="term" value="P:transcription elongation by RNA polymerase II"/>
    <property type="evidence" value="ECO:0007669"/>
    <property type="project" value="TreeGrafter"/>
</dbReference>
<keyword evidence="4" id="KW-1185">Reference proteome</keyword>
<protein>
    <recommendedName>
        <fullName evidence="2">KOW domain-containing protein</fullName>
    </recommendedName>
</protein>
<dbReference type="GO" id="GO:0032784">
    <property type="term" value="P:regulation of DNA-templated transcription elongation"/>
    <property type="evidence" value="ECO:0007669"/>
    <property type="project" value="InterPro"/>
</dbReference>
<feature type="compositionally biased region" description="Polar residues" evidence="1">
    <location>
        <begin position="170"/>
        <end position="182"/>
    </location>
</feature>
<dbReference type="Proteomes" id="UP000565441">
    <property type="component" value="Unassembled WGS sequence"/>
</dbReference>
<dbReference type="EMBL" id="JAACJP010000009">
    <property type="protein sequence ID" value="KAF5382128.1"/>
    <property type="molecule type" value="Genomic_DNA"/>
</dbReference>
<evidence type="ECO:0000259" key="2">
    <source>
        <dbReference type="SMART" id="SM00739"/>
    </source>
</evidence>
<dbReference type="PANTHER" id="PTHR11125:SF7">
    <property type="entry name" value="TRANSCRIPTION ELONGATION FACTOR SPT5"/>
    <property type="match status" value="1"/>
</dbReference>
<evidence type="ECO:0000313" key="4">
    <source>
        <dbReference type="Proteomes" id="UP000565441"/>
    </source>
</evidence>
<dbReference type="InterPro" id="IPR014722">
    <property type="entry name" value="Rib_uL2_dom2"/>
</dbReference>
<evidence type="ECO:0000313" key="3">
    <source>
        <dbReference type="EMBL" id="KAF5382128.1"/>
    </source>
</evidence>
<dbReference type="AlphaFoldDB" id="A0A8H5HF55"/>
<dbReference type="Gene3D" id="2.30.30.30">
    <property type="match status" value="1"/>
</dbReference>
<dbReference type="OrthoDB" id="3048815at2759"/>
<comment type="caution">
    <text evidence="3">The sequence shown here is derived from an EMBL/GenBank/DDBJ whole genome shotgun (WGS) entry which is preliminary data.</text>
</comment>
<feature type="domain" description="KOW" evidence="2">
    <location>
        <begin position="489"/>
        <end position="516"/>
    </location>
</feature>